<reference evidence="3 4" key="1">
    <citation type="submission" date="2021-06" db="EMBL/GenBank/DDBJ databases">
        <authorList>
            <person name="Palmer J.M."/>
        </authorList>
    </citation>
    <scope>NUCLEOTIDE SEQUENCE [LARGE SCALE GENOMIC DNA]</scope>
    <source>
        <strain evidence="3 4">MEX-2019</strain>
        <tissue evidence="3">Muscle</tissue>
    </source>
</reference>
<keyword evidence="2" id="KW-0472">Membrane</keyword>
<organism evidence="3 4">
    <name type="scientific">Crenichthys baileyi</name>
    <name type="common">White River springfish</name>
    <dbReference type="NCBI Taxonomy" id="28760"/>
    <lineage>
        <taxon>Eukaryota</taxon>
        <taxon>Metazoa</taxon>
        <taxon>Chordata</taxon>
        <taxon>Craniata</taxon>
        <taxon>Vertebrata</taxon>
        <taxon>Euteleostomi</taxon>
        <taxon>Actinopterygii</taxon>
        <taxon>Neopterygii</taxon>
        <taxon>Teleostei</taxon>
        <taxon>Neoteleostei</taxon>
        <taxon>Acanthomorphata</taxon>
        <taxon>Ovalentaria</taxon>
        <taxon>Atherinomorphae</taxon>
        <taxon>Cyprinodontiformes</taxon>
        <taxon>Goodeidae</taxon>
        <taxon>Crenichthys</taxon>
    </lineage>
</organism>
<evidence type="ECO:0000256" key="1">
    <source>
        <dbReference type="SAM" id="MobiDB-lite"/>
    </source>
</evidence>
<dbReference type="Proteomes" id="UP001311232">
    <property type="component" value="Unassembled WGS sequence"/>
</dbReference>
<name>A0AAV9SIL4_9TELE</name>
<gene>
    <name evidence="3" type="ORF">CRENBAI_015949</name>
</gene>
<feature type="transmembrane region" description="Helical" evidence="2">
    <location>
        <begin position="29"/>
        <end position="48"/>
    </location>
</feature>
<comment type="caution">
    <text evidence="3">The sequence shown here is derived from an EMBL/GenBank/DDBJ whole genome shotgun (WGS) entry which is preliminary data.</text>
</comment>
<proteinExistence type="predicted"/>
<dbReference type="EMBL" id="JAHHUM010000324">
    <property type="protein sequence ID" value="KAK5620988.1"/>
    <property type="molecule type" value="Genomic_DNA"/>
</dbReference>
<evidence type="ECO:0000313" key="3">
    <source>
        <dbReference type="EMBL" id="KAK5620988.1"/>
    </source>
</evidence>
<accession>A0AAV9SIL4</accession>
<protein>
    <submittedName>
        <fullName evidence="3">Uncharacterized protein</fullName>
    </submittedName>
</protein>
<sequence>MLSAGPFEGGGGEPTDGANRSHDAIPLPLLPHTVLLPQSLFYTFFFLMEAIRRKQ</sequence>
<keyword evidence="2" id="KW-1133">Transmembrane helix</keyword>
<keyword evidence="4" id="KW-1185">Reference proteome</keyword>
<evidence type="ECO:0000313" key="4">
    <source>
        <dbReference type="Proteomes" id="UP001311232"/>
    </source>
</evidence>
<dbReference type="AlphaFoldDB" id="A0AAV9SIL4"/>
<evidence type="ECO:0000256" key="2">
    <source>
        <dbReference type="SAM" id="Phobius"/>
    </source>
</evidence>
<feature type="non-terminal residue" evidence="3">
    <location>
        <position position="55"/>
    </location>
</feature>
<keyword evidence="2" id="KW-0812">Transmembrane</keyword>
<feature type="region of interest" description="Disordered" evidence="1">
    <location>
        <begin position="1"/>
        <end position="23"/>
    </location>
</feature>